<name>A0A370DP75_9GAMM</name>
<proteinExistence type="predicted"/>
<dbReference type="AlphaFoldDB" id="A0A370DP75"/>
<reference evidence="1 2" key="1">
    <citation type="journal article" date="2018" name="ISME J.">
        <title>Endosymbiont genomes yield clues of tubeworm success.</title>
        <authorList>
            <person name="Li Y."/>
            <person name="Liles M.R."/>
            <person name="Halanych K.M."/>
        </authorList>
    </citation>
    <scope>NUCLEOTIDE SEQUENCE [LARGE SCALE GENOMIC DNA]</scope>
    <source>
        <strain evidence="1">A1462</strain>
    </source>
</reference>
<dbReference type="Proteomes" id="UP000254771">
    <property type="component" value="Unassembled WGS sequence"/>
</dbReference>
<organism evidence="1 2">
    <name type="scientific">endosymbiont of Escarpia spicata</name>
    <dbReference type="NCBI Taxonomy" id="2200908"/>
    <lineage>
        <taxon>Bacteria</taxon>
        <taxon>Pseudomonadati</taxon>
        <taxon>Pseudomonadota</taxon>
        <taxon>Gammaproteobacteria</taxon>
        <taxon>sulfur-oxidizing symbionts</taxon>
    </lineage>
</organism>
<evidence type="ECO:0000313" key="1">
    <source>
        <dbReference type="EMBL" id="RDH86370.1"/>
    </source>
</evidence>
<accession>A0A370DP75</accession>
<sequence>MSSVPEQSLTAIETRLKAIKRAGGYNTDAGYNVKQGELTLDPVSDDFPVITILSGDEDTEHLTGRSYRNERAFNIEGYTNDQDAPTTAILQLEADIKQAIEQADETLGGIVHYIDYRGSEEPQVAENSGSVAGIRITYVVTYDRSYGT</sequence>
<dbReference type="EMBL" id="QFXE01000010">
    <property type="protein sequence ID" value="RDH86370.1"/>
    <property type="molecule type" value="Genomic_DNA"/>
</dbReference>
<keyword evidence="2" id="KW-1185">Reference proteome</keyword>
<evidence type="ECO:0008006" key="3">
    <source>
        <dbReference type="Google" id="ProtNLM"/>
    </source>
</evidence>
<protein>
    <recommendedName>
        <fullName evidence="3">DUF3168 domain-containing protein</fullName>
    </recommendedName>
</protein>
<comment type="caution">
    <text evidence="1">The sequence shown here is derived from an EMBL/GenBank/DDBJ whole genome shotgun (WGS) entry which is preliminary data.</text>
</comment>
<evidence type="ECO:0000313" key="2">
    <source>
        <dbReference type="Proteomes" id="UP000254771"/>
    </source>
</evidence>
<gene>
    <name evidence="1" type="ORF">DIZ78_09375</name>
</gene>